<reference evidence="3" key="1">
    <citation type="submission" date="2017-07" db="EMBL/GenBank/DDBJ databases">
        <authorList>
            <person name="Varghese N."/>
            <person name="Submissions S."/>
        </authorList>
    </citation>
    <scope>NUCLEOTIDE SEQUENCE [LARGE SCALE GENOMIC DNA]</scope>
    <source>
        <strain evidence="3">NLAE-zl-C134</strain>
    </source>
</reference>
<evidence type="ECO:0000313" key="3">
    <source>
        <dbReference type="Proteomes" id="UP000254051"/>
    </source>
</evidence>
<gene>
    <name evidence="2" type="ORF">SAMN05216529_101544</name>
</gene>
<dbReference type="Pfam" id="PF06541">
    <property type="entry name" value="ABC_trans_CmpB"/>
    <property type="match status" value="1"/>
</dbReference>
<feature type="transmembrane region" description="Helical" evidence="1">
    <location>
        <begin position="61"/>
        <end position="83"/>
    </location>
</feature>
<keyword evidence="1" id="KW-0472">Membrane</keyword>
<dbReference type="EMBL" id="UHJJ01000001">
    <property type="protein sequence ID" value="SUQ12647.1"/>
    <property type="molecule type" value="Genomic_DNA"/>
</dbReference>
<dbReference type="OrthoDB" id="1752779at2"/>
<proteinExistence type="predicted"/>
<keyword evidence="3" id="KW-1185">Reference proteome</keyword>
<dbReference type="Proteomes" id="UP000254051">
    <property type="component" value="Unassembled WGS sequence"/>
</dbReference>
<keyword evidence="1" id="KW-1133">Transmembrane helix</keyword>
<feature type="transmembrane region" description="Helical" evidence="1">
    <location>
        <begin position="7"/>
        <end position="25"/>
    </location>
</feature>
<evidence type="ECO:0000256" key="1">
    <source>
        <dbReference type="SAM" id="Phobius"/>
    </source>
</evidence>
<keyword evidence="1" id="KW-0812">Transmembrane</keyword>
<dbReference type="InterPro" id="IPR010540">
    <property type="entry name" value="CmpB_TMEM229"/>
</dbReference>
<protein>
    <submittedName>
        <fullName evidence="2">ABC-transporter type IV</fullName>
    </submittedName>
</protein>
<feature type="transmembrane region" description="Helical" evidence="1">
    <location>
        <begin position="31"/>
        <end position="49"/>
    </location>
</feature>
<accession>A0A316A4B8</accession>
<dbReference type="AlphaFoldDB" id="A0A316A4B8"/>
<organism evidence="2 3">
    <name type="scientific">Faecalicatena contorta</name>
    <dbReference type="NCBI Taxonomy" id="39482"/>
    <lineage>
        <taxon>Bacteria</taxon>
        <taxon>Bacillati</taxon>
        <taxon>Bacillota</taxon>
        <taxon>Clostridia</taxon>
        <taxon>Lachnospirales</taxon>
        <taxon>Lachnospiraceae</taxon>
        <taxon>Faecalicatena</taxon>
    </lineage>
</organism>
<feature type="transmembrane region" description="Helical" evidence="1">
    <location>
        <begin position="103"/>
        <end position="128"/>
    </location>
</feature>
<sequence length="138" mass="16123">MKKLSEYLFLWTLGGSIYYTFEMVFRGFSHWSMFALGGVCMVFFAQQGLWMKWADPLWLQVIRCALFVTAGEFITGIIVNKWMGWNVWDYSDQVFHLFGQICAPFAILFSGMCALGIFMTGYLLYWLYGEVKPQFHVL</sequence>
<dbReference type="RefSeq" id="WP_109708652.1">
    <property type="nucleotide sequence ID" value="NZ_QGDS01000001.1"/>
</dbReference>
<name>A0A316A4B8_9FIRM</name>
<evidence type="ECO:0000313" key="2">
    <source>
        <dbReference type="EMBL" id="SUQ12647.1"/>
    </source>
</evidence>